<dbReference type="SUPFAM" id="SSF54637">
    <property type="entry name" value="Thioesterase/thiol ester dehydrase-isomerase"/>
    <property type="match status" value="1"/>
</dbReference>
<comment type="caution">
    <text evidence="2">The sequence shown here is derived from an EMBL/GenBank/DDBJ whole genome shotgun (WGS) entry which is preliminary data.</text>
</comment>
<evidence type="ECO:0000313" key="3">
    <source>
        <dbReference type="Proteomes" id="UP001596060"/>
    </source>
</evidence>
<evidence type="ECO:0000259" key="1">
    <source>
        <dbReference type="Pfam" id="PF01575"/>
    </source>
</evidence>
<organism evidence="2 3">
    <name type="scientific">Bosea massiliensis</name>
    <dbReference type="NCBI Taxonomy" id="151419"/>
    <lineage>
        <taxon>Bacteria</taxon>
        <taxon>Pseudomonadati</taxon>
        <taxon>Pseudomonadota</taxon>
        <taxon>Alphaproteobacteria</taxon>
        <taxon>Hyphomicrobiales</taxon>
        <taxon>Boseaceae</taxon>
        <taxon>Bosea</taxon>
    </lineage>
</organism>
<dbReference type="Gene3D" id="3.10.129.10">
    <property type="entry name" value="Hotdog Thioesterase"/>
    <property type="match status" value="1"/>
</dbReference>
<protein>
    <submittedName>
        <fullName evidence="2">MaoC/PaaZ C-terminal domain-containing protein</fullName>
    </submittedName>
</protein>
<sequence length="175" mass="19065">MQDKPRLGYRYDDLHVGMRFRSPGRTITDADLVGFAGLTGDFSELHTSDVYAQASQFGRRVAHGMLGLAYAHGLMWARTGELREMAIAFLGIDGWRFVGPVFVGDTIFVDYELAELRDSRSRPTQAIATFEVKVVKQDGSVVQQGRKALLVSKVPLEAVAASSSAAPAANERTAS</sequence>
<keyword evidence="3" id="KW-1185">Reference proteome</keyword>
<dbReference type="PANTHER" id="PTHR43664:SF1">
    <property type="entry name" value="BETA-METHYLMALYL-COA DEHYDRATASE"/>
    <property type="match status" value="1"/>
</dbReference>
<dbReference type="InterPro" id="IPR002539">
    <property type="entry name" value="MaoC-like_dom"/>
</dbReference>
<gene>
    <name evidence="2" type="ORF">ACFPN9_22135</name>
</gene>
<dbReference type="Pfam" id="PF01575">
    <property type="entry name" value="MaoC_dehydratas"/>
    <property type="match status" value="1"/>
</dbReference>
<accession>A0ABW0P5K2</accession>
<dbReference type="EMBL" id="JBHSLU010000078">
    <property type="protein sequence ID" value="MFC5507944.1"/>
    <property type="molecule type" value="Genomic_DNA"/>
</dbReference>
<feature type="domain" description="MaoC-like" evidence="1">
    <location>
        <begin position="18"/>
        <end position="124"/>
    </location>
</feature>
<proteinExistence type="predicted"/>
<dbReference type="Proteomes" id="UP001596060">
    <property type="component" value="Unassembled WGS sequence"/>
</dbReference>
<dbReference type="RefSeq" id="WP_245282318.1">
    <property type="nucleotide sequence ID" value="NZ_JBHSLU010000078.1"/>
</dbReference>
<evidence type="ECO:0000313" key="2">
    <source>
        <dbReference type="EMBL" id="MFC5507944.1"/>
    </source>
</evidence>
<name>A0ABW0P5K2_9HYPH</name>
<dbReference type="PANTHER" id="PTHR43664">
    <property type="entry name" value="MONOAMINE OXIDASE-RELATED"/>
    <property type="match status" value="1"/>
</dbReference>
<dbReference type="InterPro" id="IPR029069">
    <property type="entry name" value="HotDog_dom_sf"/>
</dbReference>
<dbReference type="InterPro" id="IPR052342">
    <property type="entry name" value="MCH/BMMD"/>
</dbReference>
<reference evidence="3" key="1">
    <citation type="journal article" date="2019" name="Int. J. Syst. Evol. Microbiol.">
        <title>The Global Catalogue of Microorganisms (GCM) 10K type strain sequencing project: providing services to taxonomists for standard genome sequencing and annotation.</title>
        <authorList>
            <consortium name="The Broad Institute Genomics Platform"/>
            <consortium name="The Broad Institute Genome Sequencing Center for Infectious Disease"/>
            <person name="Wu L."/>
            <person name="Ma J."/>
        </authorList>
    </citation>
    <scope>NUCLEOTIDE SEQUENCE [LARGE SCALE GENOMIC DNA]</scope>
    <source>
        <strain evidence="3">CCUG 43117</strain>
    </source>
</reference>